<dbReference type="Proteomes" id="UP000199400">
    <property type="component" value="Unassembled WGS sequence"/>
</dbReference>
<sequence>MSDFRHDRRDVHSTTSPATSSAEVHRRERQRLQPAHLVTSAAVIASAAMRTPSLALSLLALAACADTDQPDPCRLRSASRCDIRQVDCQEHVHAVLGCIRDTDHPLPTIAVMTADEYAVAHPPASPRTPAEQRLWDQHVRAYVLLGLLPADWQEAEPTPVVAPYVAYDSTIDTVVVVADGTQREAELYGLLYTLALADRDRETDLSGLLLTKTGTFDSKRALTALFAGEATLFADMAVARELDYGELAERFSYAQALDFTRRRFADPEVAWGEAMALFQYYFGADYVLRAFRSGGVPAIDALYEDSLASTAYALAGSVDIEAAFSAIDVALPAPPEGFRYLSQDSFGPAMLQIHRAREDGESTASAEQSLARTWVGDRLVIAGSDTSDAVAAVWQIAGPGGEVAETIVRASDDATLTAFQELFEG</sequence>
<evidence type="ECO:0000313" key="2">
    <source>
        <dbReference type="EMBL" id="SFD87728.1"/>
    </source>
</evidence>
<organism evidence="2 3">
    <name type="scientific">Nannocystis exedens</name>
    <dbReference type="NCBI Taxonomy" id="54"/>
    <lineage>
        <taxon>Bacteria</taxon>
        <taxon>Pseudomonadati</taxon>
        <taxon>Myxococcota</taxon>
        <taxon>Polyangia</taxon>
        <taxon>Nannocystales</taxon>
        <taxon>Nannocystaceae</taxon>
        <taxon>Nannocystis</taxon>
    </lineage>
</organism>
<feature type="compositionally biased region" description="Polar residues" evidence="1">
    <location>
        <begin position="13"/>
        <end position="22"/>
    </location>
</feature>
<feature type="region of interest" description="Disordered" evidence="1">
    <location>
        <begin position="1"/>
        <end position="32"/>
    </location>
</feature>
<dbReference type="AlphaFoldDB" id="A0A1I1W053"/>
<accession>A0A1I1W053</accession>
<reference evidence="3" key="1">
    <citation type="submission" date="2016-10" db="EMBL/GenBank/DDBJ databases">
        <authorList>
            <person name="Varghese N."/>
            <person name="Submissions S."/>
        </authorList>
    </citation>
    <scope>NUCLEOTIDE SEQUENCE [LARGE SCALE GENOMIC DNA]</scope>
    <source>
        <strain evidence="3">ATCC 25963</strain>
    </source>
</reference>
<dbReference type="STRING" id="54.SAMN02745121_02062"/>
<feature type="compositionally biased region" description="Basic and acidic residues" evidence="1">
    <location>
        <begin position="1"/>
        <end position="12"/>
    </location>
</feature>
<gene>
    <name evidence="2" type="ORF">SAMN02745121_02062</name>
</gene>
<name>A0A1I1W053_9BACT</name>
<protein>
    <submittedName>
        <fullName evidence="2">Uncharacterized protein</fullName>
    </submittedName>
</protein>
<evidence type="ECO:0000256" key="1">
    <source>
        <dbReference type="SAM" id="MobiDB-lite"/>
    </source>
</evidence>
<evidence type="ECO:0000313" key="3">
    <source>
        <dbReference type="Proteomes" id="UP000199400"/>
    </source>
</evidence>
<keyword evidence="3" id="KW-1185">Reference proteome</keyword>
<proteinExistence type="predicted"/>
<dbReference type="EMBL" id="FOMX01000005">
    <property type="protein sequence ID" value="SFD87728.1"/>
    <property type="molecule type" value="Genomic_DNA"/>
</dbReference>